<dbReference type="SUPFAM" id="SSF110916">
    <property type="entry name" value="Peptidyl-tRNA hydrolase domain-like"/>
    <property type="match status" value="1"/>
</dbReference>
<proteinExistence type="predicted"/>
<protein>
    <submittedName>
        <fullName evidence="3">Aminoacyl-tRNA hydrolase</fullName>
    </submittedName>
</protein>
<evidence type="ECO:0000256" key="1">
    <source>
        <dbReference type="SAM" id="MobiDB-lite"/>
    </source>
</evidence>
<dbReference type="GO" id="GO:0072344">
    <property type="term" value="P:rescue of stalled ribosome"/>
    <property type="evidence" value="ECO:0007669"/>
    <property type="project" value="TreeGrafter"/>
</dbReference>
<dbReference type="GO" id="GO:0043022">
    <property type="term" value="F:ribosome binding"/>
    <property type="evidence" value="ECO:0007669"/>
    <property type="project" value="TreeGrafter"/>
</dbReference>
<reference evidence="4" key="4">
    <citation type="submission" date="2023-01" db="EMBL/GenBank/DDBJ databases">
        <title>Draft genome sequence of Methylobacterium oxalidis strain NBRC 107715.</title>
        <authorList>
            <person name="Sun Q."/>
            <person name="Mori K."/>
        </authorList>
    </citation>
    <scope>NUCLEOTIDE SEQUENCE</scope>
    <source>
        <strain evidence="4">NBRC 107715</strain>
    </source>
</reference>
<feature type="region of interest" description="Disordered" evidence="1">
    <location>
        <begin position="103"/>
        <end position="142"/>
    </location>
</feature>
<dbReference type="PANTHER" id="PTHR47814">
    <property type="entry name" value="PEPTIDYL-TRNA HYDROLASE ARFB"/>
    <property type="match status" value="1"/>
</dbReference>
<reference evidence="3 5" key="3">
    <citation type="submission" date="2019-07" db="EMBL/GenBank/DDBJ databases">
        <title>Whole genome shotgun sequence of Methylobacterium oxalidis NBRC 107715.</title>
        <authorList>
            <person name="Hosoyama A."/>
            <person name="Uohara A."/>
            <person name="Ohji S."/>
            <person name="Ichikawa N."/>
        </authorList>
    </citation>
    <scope>NUCLEOTIDE SEQUENCE [LARGE SCALE GENOMIC DNA]</scope>
    <source>
        <strain evidence="3 5">NBRC 107715</strain>
    </source>
</reference>
<dbReference type="Proteomes" id="UP001156856">
    <property type="component" value="Unassembled WGS sequence"/>
</dbReference>
<dbReference type="Gene3D" id="3.30.160.20">
    <property type="match status" value="1"/>
</dbReference>
<evidence type="ECO:0000313" key="3">
    <source>
        <dbReference type="EMBL" id="GEP04972.1"/>
    </source>
</evidence>
<keyword evidence="3" id="KW-0378">Hydrolase</keyword>
<evidence type="ECO:0000313" key="5">
    <source>
        <dbReference type="Proteomes" id="UP000321960"/>
    </source>
</evidence>
<dbReference type="NCBIfam" id="NF006718">
    <property type="entry name" value="PRK09256.1"/>
    <property type="match status" value="1"/>
</dbReference>
<organism evidence="3 5">
    <name type="scientific">Methylobacterium oxalidis</name>
    <dbReference type="NCBI Taxonomy" id="944322"/>
    <lineage>
        <taxon>Bacteria</taxon>
        <taxon>Pseudomonadati</taxon>
        <taxon>Pseudomonadota</taxon>
        <taxon>Alphaproteobacteria</taxon>
        <taxon>Hyphomicrobiales</taxon>
        <taxon>Methylobacteriaceae</taxon>
        <taxon>Methylobacterium</taxon>
    </lineage>
</organism>
<dbReference type="EMBL" id="BSPK01000026">
    <property type="protein sequence ID" value="GLS63709.1"/>
    <property type="molecule type" value="Genomic_DNA"/>
</dbReference>
<dbReference type="Pfam" id="PF00472">
    <property type="entry name" value="RF-1"/>
    <property type="match status" value="1"/>
</dbReference>
<name>A0A512J4W7_9HYPH</name>
<dbReference type="AlphaFoldDB" id="A0A512J4W7"/>
<dbReference type="FunFam" id="3.30.160.20:FF:000046">
    <property type="entry name" value="Peptidyl-tRNA hydrolase ICT1"/>
    <property type="match status" value="1"/>
</dbReference>
<dbReference type="Proteomes" id="UP000321960">
    <property type="component" value="Unassembled WGS sequence"/>
</dbReference>
<reference evidence="6" key="2">
    <citation type="journal article" date="2019" name="Int. J. Syst. Evol. Microbiol.">
        <title>The Global Catalogue of Microorganisms (GCM) 10K type strain sequencing project: providing services to taxonomists for standard genome sequencing and annotation.</title>
        <authorList>
            <consortium name="The Broad Institute Genomics Platform"/>
            <consortium name="The Broad Institute Genome Sequencing Center for Infectious Disease"/>
            <person name="Wu L."/>
            <person name="Ma J."/>
        </authorList>
    </citation>
    <scope>NUCLEOTIDE SEQUENCE [LARGE SCALE GENOMIC DNA]</scope>
    <source>
        <strain evidence="6">NBRC 107715</strain>
    </source>
</reference>
<dbReference type="GO" id="GO:0004045">
    <property type="term" value="F:peptidyl-tRNA hydrolase activity"/>
    <property type="evidence" value="ECO:0007669"/>
    <property type="project" value="TreeGrafter"/>
</dbReference>
<accession>A0A512J4W7</accession>
<reference evidence="4" key="1">
    <citation type="journal article" date="2014" name="Int. J. Syst. Evol. Microbiol.">
        <title>Complete genome of a new Firmicutes species belonging to the dominant human colonic microbiota ('Ruminococcus bicirculans') reveals two chromosomes and a selective capacity to utilize plant glucans.</title>
        <authorList>
            <consortium name="NISC Comparative Sequencing Program"/>
            <person name="Wegmann U."/>
            <person name="Louis P."/>
            <person name="Goesmann A."/>
            <person name="Henrissat B."/>
            <person name="Duncan S.H."/>
            <person name="Flint H.J."/>
        </authorList>
    </citation>
    <scope>NUCLEOTIDE SEQUENCE</scope>
    <source>
        <strain evidence="4">NBRC 107715</strain>
    </source>
</reference>
<dbReference type="PROSITE" id="PS00745">
    <property type="entry name" value="RF_PROK_I"/>
    <property type="match status" value="1"/>
</dbReference>
<keyword evidence="6" id="KW-1185">Reference proteome</keyword>
<dbReference type="InterPro" id="IPR000352">
    <property type="entry name" value="Pep_chain_release_fac_I"/>
</dbReference>
<dbReference type="PANTHER" id="PTHR47814:SF1">
    <property type="entry name" value="PEPTIDYL-TRNA HYDROLASE ARFB"/>
    <property type="match status" value="1"/>
</dbReference>
<feature type="domain" description="Prokaryotic-type class I peptide chain release factors" evidence="2">
    <location>
        <begin position="24"/>
        <end position="40"/>
    </location>
</feature>
<comment type="caution">
    <text evidence="3">The sequence shown here is derived from an EMBL/GenBank/DDBJ whole genome shotgun (WGS) entry which is preliminary data.</text>
</comment>
<gene>
    <name evidence="4" type="ORF">GCM10007888_20900</name>
    <name evidence="3" type="ORF">MOX02_30100</name>
</gene>
<evidence type="ECO:0000313" key="6">
    <source>
        <dbReference type="Proteomes" id="UP001156856"/>
    </source>
</evidence>
<evidence type="ECO:0000259" key="2">
    <source>
        <dbReference type="PROSITE" id="PS00745"/>
    </source>
</evidence>
<dbReference type="GO" id="GO:0003747">
    <property type="term" value="F:translation release factor activity"/>
    <property type="evidence" value="ECO:0007669"/>
    <property type="project" value="InterPro"/>
</dbReference>
<evidence type="ECO:0000313" key="4">
    <source>
        <dbReference type="EMBL" id="GLS63709.1"/>
    </source>
</evidence>
<sequence length="142" mass="15640">MIVALQCTPHIAIDEAELEESFVRASGPGGQNVNKLSTAVQLRFDVRRSASLPDAVAVRLMRLAGRRLTGDGVLVITAQRFRTQERNRADARERLAAMVAEAAVPPTPRRATRPTLASKKRRLEEKTRRGAVKRLRGSGSEE</sequence>
<dbReference type="EMBL" id="BJZU01000057">
    <property type="protein sequence ID" value="GEP04972.1"/>
    <property type="molecule type" value="Genomic_DNA"/>
</dbReference>